<reference evidence="1 2" key="1">
    <citation type="journal article" date="2019" name="Sci. Rep.">
        <title>Orb-weaving spider Araneus ventricosus genome elucidates the spidroin gene catalogue.</title>
        <authorList>
            <person name="Kono N."/>
            <person name="Nakamura H."/>
            <person name="Ohtoshi R."/>
            <person name="Moran D.A.P."/>
            <person name="Shinohara A."/>
            <person name="Yoshida Y."/>
            <person name="Fujiwara M."/>
            <person name="Mori M."/>
            <person name="Tomita M."/>
            <person name="Arakawa K."/>
        </authorList>
    </citation>
    <scope>NUCLEOTIDE SEQUENCE [LARGE SCALE GENOMIC DNA]</scope>
</reference>
<proteinExistence type="predicted"/>
<sequence length="105" mass="11770">MHFPGYLCVQSRSGGGEFQTKTLRDDSIWEGFVGVGPFLRPLSASELGGLVIFRGKFRCCFSRPHSILDLHFFGISLRPEIKVCLCTTVKELKVDIERNFTSITA</sequence>
<dbReference type="EMBL" id="BGPR01071523">
    <property type="protein sequence ID" value="GBO44693.1"/>
    <property type="molecule type" value="Genomic_DNA"/>
</dbReference>
<evidence type="ECO:0000313" key="1">
    <source>
        <dbReference type="EMBL" id="GBO44693.1"/>
    </source>
</evidence>
<accession>A0A4Y2X595</accession>
<keyword evidence="2" id="KW-1185">Reference proteome</keyword>
<name>A0A4Y2X595_ARAVE</name>
<gene>
    <name evidence="1" type="ORF">AVEN_202409_1</name>
</gene>
<comment type="caution">
    <text evidence="1">The sequence shown here is derived from an EMBL/GenBank/DDBJ whole genome shotgun (WGS) entry which is preliminary data.</text>
</comment>
<organism evidence="1 2">
    <name type="scientific">Araneus ventricosus</name>
    <name type="common">Orbweaver spider</name>
    <name type="synonym">Epeira ventricosa</name>
    <dbReference type="NCBI Taxonomy" id="182803"/>
    <lineage>
        <taxon>Eukaryota</taxon>
        <taxon>Metazoa</taxon>
        <taxon>Ecdysozoa</taxon>
        <taxon>Arthropoda</taxon>
        <taxon>Chelicerata</taxon>
        <taxon>Arachnida</taxon>
        <taxon>Araneae</taxon>
        <taxon>Araneomorphae</taxon>
        <taxon>Entelegynae</taxon>
        <taxon>Araneoidea</taxon>
        <taxon>Araneidae</taxon>
        <taxon>Araneus</taxon>
    </lineage>
</organism>
<dbReference type="Proteomes" id="UP000499080">
    <property type="component" value="Unassembled WGS sequence"/>
</dbReference>
<evidence type="ECO:0000313" key="2">
    <source>
        <dbReference type="Proteomes" id="UP000499080"/>
    </source>
</evidence>
<dbReference type="AlphaFoldDB" id="A0A4Y2X595"/>
<protein>
    <submittedName>
        <fullName evidence="1">Uncharacterized protein</fullName>
    </submittedName>
</protein>